<comment type="similarity">
    <text evidence="5">Belongs to the bacterial ribosomal protein bL25 family. CTC subfamily.</text>
</comment>
<evidence type="ECO:0000313" key="9">
    <source>
        <dbReference type="EMBL" id="RWZ78165.1"/>
    </source>
</evidence>
<keyword evidence="10" id="KW-1185">Reference proteome</keyword>
<accession>A0A4Q0AG94</accession>
<dbReference type="NCBIfam" id="TIGR00731">
    <property type="entry name" value="bL25_bact_ctc"/>
    <property type="match status" value="1"/>
</dbReference>
<dbReference type="GO" id="GO:0006412">
    <property type="term" value="P:translation"/>
    <property type="evidence" value="ECO:0007669"/>
    <property type="project" value="UniProtKB-UniRule"/>
</dbReference>
<dbReference type="SUPFAM" id="SSF50715">
    <property type="entry name" value="Ribosomal protein L25-like"/>
    <property type="match status" value="1"/>
</dbReference>
<evidence type="ECO:0000256" key="1">
    <source>
        <dbReference type="ARBA" id="ARBA00022730"/>
    </source>
</evidence>
<dbReference type="GO" id="GO:0003735">
    <property type="term" value="F:structural constituent of ribosome"/>
    <property type="evidence" value="ECO:0007669"/>
    <property type="project" value="InterPro"/>
</dbReference>
<keyword evidence="2 5" id="KW-0694">RNA-binding</keyword>
<dbReference type="Gene3D" id="2.40.240.10">
    <property type="entry name" value="Ribosomal Protein L25, Chain P"/>
    <property type="match status" value="1"/>
</dbReference>
<evidence type="ECO:0000256" key="5">
    <source>
        <dbReference type="HAMAP-Rule" id="MF_01334"/>
    </source>
</evidence>
<comment type="function">
    <text evidence="5">This is one of the proteins that binds to the 5S RNA in the ribosome where it forms part of the central protuberance.</text>
</comment>
<evidence type="ECO:0000259" key="7">
    <source>
        <dbReference type="Pfam" id="PF01386"/>
    </source>
</evidence>
<proteinExistence type="inferred from homology"/>
<dbReference type="InterPro" id="IPR011035">
    <property type="entry name" value="Ribosomal_bL25/Gln-tRNA_synth"/>
</dbReference>
<dbReference type="HAMAP" id="MF_01334">
    <property type="entry name" value="Ribosomal_bL25_CTC"/>
    <property type="match status" value="1"/>
</dbReference>
<keyword evidence="3 5" id="KW-0689">Ribosomal protein</keyword>
<evidence type="ECO:0000313" key="10">
    <source>
        <dbReference type="Proteomes" id="UP000289257"/>
    </source>
</evidence>
<dbReference type="CDD" id="cd00495">
    <property type="entry name" value="Ribosomal_L25_TL5_CTC"/>
    <property type="match status" value="1"/>
</dbReference>
<dbReference type="InterPro" id="IPR020056">
    <property type="entry name" value="Rbsml_bL25/Gln-tRNA_synth_N"/>
</dbReference>
<feature type="compositionally biased region" description="Acidic residues" evidence="6">
    <location>
        <begin position="214"/>
        <end position="232"/>
    </location>
</feature>
<feature type="domain" description="Large ribosomal subunit protein bL25 beta" evidence="8">
    <location>
        <begin position="101"/>
        <end position="197"/>
    </location>
</feature>
<dbReference type="Pfam" id="PF01386">
    <property type="entry name" value="Ribosomal_L25p"/>
    <property type="match status" value="1"/>
</dbReference>
<organism evidence="9 10">
    <name type="scientific">Candidatus Microsaccharimonas sossegonensis</name>
    <dbReference type="NCBI Taxonomy" id="2506948"/>
    <lineage>
        <taxon>Bacteria</taxon>
        <taxon>Candidatus Saccharimonadota</taxon>
        <taxon>Candidatus Saccharimonadia</taxon>
        <taxon>Candidatus Saccharimonadales</taxon>
        <taxon>Candidatus Saccharimonadaceae</taxon>
        <taxon>Candidatus Microsaccharimonas</taxon>
    </lineage>
</organism>
<gene>
    <name evidence="5" type="primary">rplY</name>
    <name evidence="5" type="synonym">ctc</name>
    <name evidence="9" type="ORF">EOT05_00115</name>
</gene>
<evidence type="ECO:0000256" key="2">
    <source>
        <dbReference type="ARBA" id="ARBA00022884"/>
    </source>
</evidence>
<dbReference type="InterPro" id="IPR001021">
    <property type="entry name" value="Ribosomal_bL25_long"/>
</dbReference>
<dbReference type="PANTHER" id="PTHR33284">
    <property type="entry name" value="RIBOSOMAL PROTEIN L25/GLN-TRNA SYNTHETASE, ANTI-CODON-BINDING DOMAIN-CONTAINING PROTEIN"/>
    <property type="match status" value="1"/>
</dbReference>
<feature type="compositionally biased region" description="Basic and acidic residues" evidence="6">
    <location>
        <begin position="233"/>
        <end position="247"/>
    </location>
</feature>
<name>A0A4Q0AG94_9BACT</name>
<dbReference type="Proteomes" id="UP000289257">
    <property type="component" value="Unassembled WGS sequence"/>
</dbReference>
<evidence type="ECO:0000256" key="6">
    <source>
        <dbReference type="SAM" id="MobiDB-lite"/>
    </source>
</evidence>
<keyword evidence="1 5" id="KW-0699">rRNA-binding</keyword>
<dbReference type="InterPro" id="IPR037121">
    <property type="entry name" value="Ribosomal_bL25_C"/>
</dbReference>
<dbReference type="InterPro" id="IPR020057">
    <property type="entry name" value="Ribosomal_bL25_b-dom"/>
</dbReference>
<dbReference type="AlphaFoldDB" id="A0A4Q0AG94"/>
<feature type="domain" description="Large ribosomal subunit protein bL25 L25" evidence="7">
    <location>
        <begin position="9"/>
        <end position="92"/>
    </location>
</feature>
<evidence type="ECO:0000256" key="4">
    <source>
        <dbReference type="ARBA" id="ARBA00023274"/>
    </source>
</evidence>
<sequence>MGDKINLSLDSRTLQGKKVRQLRKDGIIPAVVYGAGVEPINVQAPLNVINKVIRDAGKHTPVHLTIGSKKEIAMIKDVETDAVRGLTRHVSFHAVKQNEPVNAEVPIHLVGQGESQAEKAGLIVLQALDHIEVRALPLSLPEALEVTIANLKEAGDQITLGDITLPEGVVLVEHTTGREEDDEETPQLTDLVVASVYEPAALEAANDAAAGEATIDDPVESDNGSDSDQDSQAEEKRPGGKAQDDPKQSNVDANK</sequence>
<dbReference type="GO" id="GO:0008097">
    <property type="term" value="F:5S rRNA binding"/>
    <property type="evidence" value="ECO:0007669"/>
    <property type="project" value="InterPro"/>
</dbReference>
<reference evidence="9" key="1">
    <citation type="submission" date="2019-01" db="EMBL/GenBank/DDBJ databases">
        <title>Genomic signatures and co-occurrence patterns of the ultra-small Saccharimodia (Patescibacteria phylum) suggest a symbiotic lifestyle.</title>
        <authorList>
            <person name="Lemos L."/>
            <person name="Medeiros J."/>
            <person name="Andreote F."/>
            <person name="Fernandes G."/>
            <person name="Varani A."/>
            <person name="Oliveira G."/>
            <person name="Pylro V."/>
        </authorList>
    </citation>
    <scope>NUCLEOTIDE SEQUENCE [LARGE SCALE GENOMIC DNA]</scope>
    <source>
        <strain evidence="9">AMD02</strain>
    </source>
</reference>
<evidence type="ECO:0000256" key="3">
    <source>
        <dbReference type="ARBA" id="ARBA00022980"/>
    </source>
</evidence>
<dbReference type="Gene3D" id="2.170.120.20">
    <property type="entry name" value="Ribosomal protein L25, beta domain"/>
    <property type="match status" value="1"/>
</dbReference>
<feature type="region of interest" description="Disordered" evidence="6">
    <location>
        <begin position="203"/>
        <end position="255"/>
    </location>
</feature>
<feature type="compositionally biased region" description="Low complexity" evidence="6">
    <location>
        <begin position="203"/>
        <end position="213"/>
    </location>
</feature>
<comment type="subunit">
    <text evidence="5">Part of the 50S ribosomal subunit; part of the 5S rRNA/L5/L18/L25 subcomplex. Contacts the 5S rRNA. Binds to the 5S rRNA independently of L5 and L18.</text>
</comment>
<comment type="caution">
    <text evidence="9">The sequence shown here is derived from an EMBL/GenBank/DDBJ whole genome shotgun (WGS) entry which is preliminary data.</text>
</comment>
<dbReference type="InterPro" id="IPR020930">
    <property type="entry name" value="Ribosomal_uL5_bac-type"/>
</dbReference>
<dbReference type="GO" id="GO:0022625">
    <property type="term" value="C:cytosolic large ribosomal subunit"/>
    <property type="evidence" value="ECO:0007669"/>
    <property type="project" value="TreeGrafter"/>
</dbReference>
<evidence type="ECO:0000259" key="8">
    <source>
        <dbReference type="Pfam" id="PF14693"/>
    </source>
</evidence>
<dbReference type="EMBL" id="SCKX01000001">
    <property type="protein sequence ID" value="RWZ78165.1"/>
    <property type="molecule type" value="Genomic_DNA"/>
</dbReference>
<dbReference type="PANTHER" id="PTHR33284:SF1">
    <property type="entry name" value="RIBOSOMAL PROTEIN L25_GLN-TRNA SYNTHETASE, ANTI-CODON-BINDING DOMAIN-CONTAINING PROTEIN"/>
    <property type="match status" value="1"/>
</dbReference>
<keyword evidence="4 5" id="KW-0687">Ribonucleoprotein</keyword>
<dbReference type="Pfam" id="PF14693">
    <property type="entry name" value="Ribosomal_TL5_C"/>
    <property type="match status" value="1"/>
</dbReference>
<protein>
    <recommendedName>
        <fullName evidence="5">Large ribosomal subunit protein bL25</fullName>
    </recommendedName>
    <alternativeName>
        <fullName evidence="5">General stress protein CTC</fullName>
    </alternativeName>
</protein>
<dbReference type="InterPro" id="IPR029751">
    <property type="entry name" value="Ribosomal_L25_dom"/>
</dbReference>